<dbReference type="EMBL" id="LUGG01000015">
    <property type="protein sequence ID" value="OBZ69545.1"/>
    <property type="molecule type" value="Genomic_DNA"/>
</dbReference>
<evidence type="ECO:0000313" key="2">
    <source>
        <dbReference type="Proteomes" id="UP000092993"/>
    </source>
</evidence>
<reference evidence="1 2" key="1">
    <citation type="submission" date="2016-03" db="EMBL/GenBank/DDBJ databases">
        <title>Whole genome sequencing of Grifola frondosa 9006-11.</title>
        <authorList>
            <person name="Min B."/>
            <person name="Park H."/>
            <person name="Kim J.-G."/>
            <person name="Cho H."/>
            <person name="Oh Y.-L."/>
            <person name="Kong W.-S."/>
            <person name="Choi I.-G."/>
        </authorList>
    </citation>
    <scope>NUCLEOTIDE SEQUENCE [LARGE SCALE GENOMIC DNA]</scope>
    <source>
        <strain evidence="1 2">9006-11</strain>
    </source>
</reference>
<keyword evidence="2" id="KW-1185">Reference proteome</keyword>
<dbReference type="Proteomes" id="UP000092993">
    <property type="component" value="Unassembled WGS sequence"/>
</dbReference>
<organism evidence="1 2">
    <name type="scientific">Grifola frondosa</name>
    <name type="common">Maitake</name>
    <name type="synonym">Polyporus frondosus</name>
    <dbReference type="NCBI Taxonomy" id="5627"/>
    <lineage>
        <taxon>Eukaryota</taxon>
        <taxon>Fungi</taxon>
        <taxon>Dikarya</taxon>
        <taxon>Basidiomycota</taxon>
        <taxon>Agaricomycotina</taxon>
        <taxon>Agaricomycetes</taxon>
        <taxon>Polyporales</taxon>
        <taxon>Grifolaceae</taxon>
        <taxon>Grifola</taxon>
    </lineage>
</organism>
<gene>
    <name evidence="1" type="ORF">A0H81_10281</name>
</gene>
<dbReference type="AlphaFoldDB" id="A0A1C7LXV6"/>
<evidence type="ECO:0000313" key="1">
    <source>
        <dbReference type="EMBL" id="OBZ69545.1"/>
    </source>
</evidence>
<accession>A0A1C7LXV6</accession>
<protein>
    <submittedName>
        <fullName evidence="1">Uncharacterized protein</fullName>
    </submittedName>
</protein>
<name>A0A1C7LXV6_GRIFR</name>
<comment type="caution">
    <text evidence="1">The sequence shown here is derived from an EMBL/GenBank/DDBJ whole genome shotgun (WGS) entry which is preliminary data.</text>
</comment>
<sequence length="85" mass="9041">MPMWIYRIYKLPGGTEPIKTFYIAPIVDLTPAISYLTWPGTAGRWRSKTLSAAAGSSVSVALEAGLQAAGTSLTKLGTGIISYFS</sequence>
<proteinExistence type="predicted"/>